<dbReference type="PANTHER" id="PTHR11645">
    <property type="entry name" value="PYRROLINE-5-CARBOXYLATE REDUCTASE"/>
    <property type="match status" value="1"/>
</dbReference>
<dbReference type="InterPro" id="IPR053790">
    <property type="entry name" value="P5CR-like_CS"/>
</dbReference>
<dbReference type="PROSITE" id="PS00521">
    <property type="entry name" value="P5CR"/>
    <property type="match status" value="1"/>
</dbReference>
<name>A0A1D6N1H4_MAIZE</name>
<dbReference type="FunFam" id="1.10.3730.10:FF:000001">
    <property type="entry name" value="Pyrroline-5-carboxylate reductase"/>
    <property type="match status" value="1"/>
</dbReference>
<evidence type="ECO:0000259" key="6">
    <source>
        <dbReference type="Pfam" id="PF14748"/>
    </source>
</evidence>
<feature type="domain" description="Pyrroline-5-carboxylate reductase catalytic N-terminal" evidence="5">
    <location>
        <begin position="25"/>
        <end position="120"/>
    </location>
</feature>
<dbReference type="ExpressionAtlas" id="A0A1D6N1H4">
    <property type="expression patterns" value="baseline and differential"/>
</dbReference>
<keyword evidence="2 4" id="KW-0521">NADP</keyword>
<dbReference type="InterPro" id="IPR000304">
    <property type="entry name" value="Pyrroline-COOH_reductase"/>
</dbReference>
<proteinExistence type="inferred from homology"/>
<organism evidence="7">
    <name type="scientific">Zea mays</name>
    <name type="common">Maize</name>
    <dbReference type="NCBI Taxonomy" id="4577"/>
    <lineage>
        <taxon>Eukaryota</taxon>
        <taxon>Viridiplantae</taxon>
        <taxon>Streptophyta</taxon>
        <taxon>Embryophyta</taxon>
        <taxon>Tracheophyta</taxon>
        <taxon>Spermatophyta</taxon>
        <taxon>Magnoliopsida</taxon>
        <taxon>Liliopsida</taxon>
        <taxon>Poales</taxon>
        <taxon>Poaceae</taxon>
        <taxon>PACMAD clade</taxon>
        <taxon>Panicoideae</taxon>
        <taxon>Andropogonodae</taxon>
        <taxon>Andropogoneae</taxon>
        <taxon>Tripsacinae</taxon>
        <taxon>Zea</taxon>
    </lineage>
</organism>
<dbReference type="Pfam" id="PF03807">
    <property type="entry name" value="F420_oxidored"/>
    <property type="match status" value="1"/>
</dbReference>
<dbReference type="SUPFAM" id="SSF48179">
    <property type="entry name" value="6-phosphogluconate dehydrogenase C-terminal domain-like"/>
    <property type="match status" value="1"/>
</dbReference>
<feature type="domain" description="Pyrroline-5-carboxylate reductase dimerisation" evidence="6">
    <location>
        <begin position="161"/>
        <end position="265"/>
    </location>
</feature>
<dbReference type="HAMAP" id="MF_01925">
    <property type="entry name" value="P5C_reductase"/>
    <property type="match status" value="1"/>
</dbReference>
<protein>
    <submittedName>
        <fullName evidence="7">Pyrroline-5-carboxylate reductase</fullName>
    </submittedName>
</protein>
<dbReference type="InterPro" id="IPR028939">
    <property type="entry name" value="P5C_Rdtase_cat_N"/>
</dbReference>
<dbReference type="AlphaFoldDB" id="A0A1D6N1H4"/>
<dbReference type="Pfam" id="PF14748">
    <property type="entry name" value="P5CR_dimer"/>
    <property type="match status" value="1"/>
</dbReference>
<evidence type="ECO:0000256" key="1">
    <source>
        <dbReference type="ARBA" id="ARBA00005525"/>
    </source>
</evidence>
<evidence type="ECO:0000256" key="4">
    <source>
        <dbReference type="PIRSR" id="PIRSR000193-1"/>
    </source>
</evidence>
<dbReference type="SUPFAM" id="SSF51735">
    <property type="entry name" value="NAD(P)-binding Rossmann-fold domains"/>
    <property type="match status" value="1"/>
</dbReference>
<dbReference type="PANTHER" id="PTHR11645:SF0">
    <property type="entry name" value="PYRROLINE-5-CARBOXYLATE REDUCTASE 3"/>
    <property type="match status" value="1"/>
</dbReference>
<dbReference type="GO" id="GO:0004735">
    <property type="term" value="F:pyrroline-5-carboxylate reductase activity"/>
    <property type="evidence" value="ECO:0007669"/>
    <property type="project" value="InterPro"/>
</dbReference>
<dbReference type="InterPro" id="IPR036291">
    <property type="entry name" value="NAD(P)-bd_dom_sf"/>
</dbReference>
<dbReference type="EMBL" id="CM007649">
    <property type="protein sequence ID" value="ONM34571.1"/>
    <property type="molecule type" value="Genomic_DNA"/>
</dbReference>
<dbReference type="PIRSF" id="PIRSF000193">
    <property type="entry name" value="Pyrrol-5-carb_rd"/>
    <property type="match status" value="1"/>
</dbReference>
<dbReference type="Gene3D" id="1.10.3730.10">
    <property type="entry name" value="ProC C-terminal domain-like"/>
    <property type="match status" value="1"/>
</dbReference>
<evidence type="ECO:0000256" key="2">
    <source>
        <dbReference type="ARBA" id="ARBA00022857"/>
    </source>
</evidence>
<reference evidence="7" key="1">
    <citation type="submission" date="2015-12" db="EMBL/GenBank/DDBJ databases">
        <title>Update maize B73 reference genome by single molecule sequencing technologies.</title>
        <authorList>
            <consortium name="Maize Genome Sequencing Project"/>
            <person name="Ware D."/>
        </authorList>
    </citation>
    <scope>NUCLEOTIDE SEQUENCE [LARGE SCALE GENOMIC DNA]</scope>
    <source>
        <tissue evidence="7">Seedling</tissue>
    </source>
</reference>
<dbReference type="InterPro" id="IPR029036">
    <property type="entry name" value="P5CR_dimer"/>
</dbReference>
<dbReference type="Gene3D" id="3.40.50.720">
    <property type="entry name" value="NAD(P)-binding Rossmann-like Domain"/>
    <property type="match status" value="1"/>
</dbReference>
<evidence type="ECO:0000313" key="7">
    <source>
        <dbReference type="EMBL" id="ONM34571.1"/>
    </source>
</evidence>
<gene>
    <name evidence="7" type="ORF">ZEAMMB73_Zm00001d042117</name>
</gene>
<evidence type="ECO:0000256" key="3">
    <source>
        <dbReference type="ARBA" id="ARBA00023002"/>
    </source>
</evidence>
<dbReference type="InterPro" id="IPR008927">
    <property type="entry name" value="6-PGluconate_DH-like_C_sf"/>
</dbReference>
<evidence type="ECO:0000259" key="5">
    <source>
        <dbReference type="Pfam" id="PF03807"/>
    </source>
</evidence>
<keyword evidence="3" id="KW-0560">Oxidoreductase</keyword>
<comment type="similarity">
    <text evidence="1">Belongs to the pyrroline-5-carboxylate reductase family.</text>
</comment>
<accession>A0A1D6N1H4</accession>
<feature type="binding site" evidence="4">
    <location>
        <position position="78"/>
    </location>
    <ligand>
        <name>NADPH</name>
        <dbReference type="ChEBI" id="CHEBI:57783"/>
    </ligand>
</feature>
<sequence>MAAPPVQPVPTAAAAAAAVNGDAFRLGFVGAGNLAESIARGVAASGVLPASAIRTAPHRRPERGEAFASFGACLLQTNAHVVDDSDVIVISVKPQIVKQVLLQLRPRLSEKKLLVSIAAGIKMQDLQVSALMCLGEMATQDDENRVRKLFSAIGKVWTAEEKYFDAVTGLSGSGPAYIFLAIEAMADGGVAAGLPRDLALGLASQTVLGAATMVSQTGKHPGQLKDQVTSPAGTTIAGIQELEKGAFRGTLISAVVAAAKRCRELS</sequence>